<name>A0A2G8SJA7_9APHY</name>
<accession>A0A2G8SJA7</accession>
<dbReference type="EMBL" id="AYKW01000007">
    <property type="protein sequence ID" value="PIL33638.1"/>
    <property type="molecule type" value="Genomic_DNA"/>
</dbReference>
<protein>
    <submittedName>
        <fullName evidence="1">Uncharacterized protein</fullName>
    </submittedName>
</protein>
<comment type="caution">
    <text evidence="1">The sequence shown here is derived from an EMBL/GenBank/DDBJ whole genome shotgun (WGS) entry which is preliminary data.</text>
</comment>
<proteinExistence type="predicted"/>
<gene>
    <name evidence="1" type="ORF">GSI_04261</name>
</gene>
<dbReference type="Proteomes" id="UP000230002">
    <property type="component" value="Unassembled WGS sequence"/>
</dbReference>
<sequence>MVGKLSANALLTSLNTRQYIQEQLNAADGNLMSESTSARGAPDASTFVDSHPGFDTVIHITAEKVLDLESEGTRAA</sequence>
<dbReference type="AlphaFoldDB" id="A0A2G8SJA7"/>
<evidence type="ECO:0000313" key="1">
    <source>
        <dbReference type="EMBL" id="PIL33638.1"/>
    </source>
</evidence>
<organism evidence="1 2">
    <name type="scientific">Ganoderma sinense ZZ0214-1</name>
    <dbReference type="NCBI Taxonomy" id="1077348"/>
    <lineage>
        <taxon>Eukaryota</taxon>
        <taxon>Fungi</taxon>
        <taxon>Dikarya</taxon>
        <taxon>Basidiomycota</taxon>
        <taxon>Agaricomycotina</taxon>
        <taxon>Agaricomycetes</taxon>
        <taxon>Polyporales</taxon>
        <taxon>Polyporaceae</taxon>
        <taxon>Ganoderma</taxon>
    </lineage>
</organism>
<keyword evidence="2" id="KW-1185">Reference proteome</keyword>
<reference evidence="1 2" key="1">
    <citation type="journal article" date="2015" name="Sci. Rep.">
        <title>Chromosome-level genome map provides insights into diverse defense mechanisms in the medicinal fungus Ganoderma sinense.</title>
        <authorList>
            <person name="Zhu Y."/>
            <person name="Xu J."/>
            <person name="Sun C."/>
            <person name="Zhou S."/>
            <person name="Xu H."/>
            <person name="Nelson D.R."/>
            <person name="Qian J."/>
            <person name="Song J."/>
            <person name="Luo H."/>
            <person name="Xiang L."/>
            <person name="Li Y."/>
            <person name="Xu Z."/>
            <person name="Ji A."/>
            <person name="Wang L."/>
            <person name="Lu S."/>
            <person name="Hayward A."/>
            <person name="Sun W."/>
            <person name="Li X."/>
            <person name="Schwartz D.C."/>
            <person name="Wang Y."/>
            <person name="Chen S."/>
        </authorList>
    </citation>
    <scope>NUCLEOTIDE SEQUENCE [LARGE SCALE GENOMIC DNA]</scope>
    <source>
        <strain evidence="1 2">ZZ0214-1</strain>
    </source>
</reference>
<evidence type="ECO:0000313" key="2">
    <source>
        <dbReference type="Proteomes" id="UP000230002"/>
    </source>
</evidence>